<organism evidence="2">
    <name type="scientific">Pararge aegeria</name>
    <name type="common">speckled wood butterfly</name>
    <dbReference type="NCBI Taxonomy" id="116150"/>
    <lineage>
        <taxon>Eukaryota</taxon>
        <taxon>Metazoa</taxon>
        <taxon>Ecdysozoa</taxon>
        <taxon>Arthropoda</taxon>
        <taxon>Hexapoda</taxon>
        <taxon>Insecta</taxon>
        <taxon>Pterygota</taxon>
        <taxon>Neoptera</taxon>
        <taxon>Endopterygota</taxon>
        <taxon>Lepidoptera</taxon>
        <taxon>Glossata</taxon>
        <taxon>Ditrysia</taxon>
        <taxon>Papilionoidea</taxon>
        <taxon>Nymphalidae</taxon>
        <taxon>Satyrinae</taxon>
        <taxon>Satyrini</taxon>
        <taxon>Parargina</taxon>
        <taxon>Pararge</taxon>
    </lineage>
</organism>
<feature type="non-terminal residue" evidence="2">
    <location>
        <position position="1"/>
    </location>
</feature>
<keyword evidence="2" id="KW-0418">Kinase</keyword>
<evidence type="ECO:0000313" key="2">
    <source>
        <dbReference type="EMBL" id="JAA83325.1"/>
    </source>
</evidence>
<feature type="region of interest" description="Disordered" evidence="1">
    <location>
        <begin position="1"/>
        <end position="85"/>
    </location>
</feature>
<feature type="non-terminal residue" evidence="2">
    <location>
        <position position="85"/>
    </location>
</feature>
<proteinExistence type="predicted"/>
<feature type="compositionally biased region" description="Basic residues" evidence="1">
    <location>
        <begin position="71"/>
        <end position="85"/>
    </location>
</feature>
<reference evidence="2" key="2">
    <citation type="submission" date="2013-05" db="EMBL/GenBank/DDBJ databases">
        <authorList>
            <person name="Carter J.-M."/>
            <person name="Baker S.C."/>
            <person name="Pink R."/>
            <person name="Carter D.R.F."/>
            <person name="Collins A."/>
            <person name="Tomlin J."/>
            <person name="Gibbs M."/>
            <person name="Breuker C.J."/>
        </authorList>
    </citation>
    <scope>NUCLEOTIDE SEQUENCE</scope>
    <source>
        <tissue evidence="2">Ovary</tissue>
    </source>
</reference>
<dbReference type="AlphaFoldDB" id="S4P929"/>
<keyword evidence="2" id="KW-0808">Transferase</keyword>
<dbReference type="EMBL" id="GAIX01009235">
    <property type="protein sequence ID" value="JAA83325.1"/>
    <property type="molecule type" value="Transcribed_RNA"/>
</dbReference>
<protein>
    <submittedName>
        <fullName evidence="2">Putative LIM domain kinase 1</fullName>
    </submittedName>
</protein>
<name>S4P929_9NEOP</name>
<accession>S4P929</accession>
<sequence length="85" mass="9680">EENTQGRLEETHSQCTFQRRRGGARSEEGEIVQEERRGRRQAARDQEEAGAAVASPGRQGEKQQYVQTAGRCRRRRAKRSAGRPQ</sequence>
<evidence type="ECO:0000256" key="1">
    <source>
        <dbReference type="SAM" id="MobiDB-lite"/>
    </source>
</evidence>
<feature type="compositionally biased region" description="Basic and acidic residues" evidence="1">
    <location>
        <begin position="24"/>
        <end position="47"/>
    </location>
</feature>
<reference evidence="2" key="1">
    <citation type="journal article" date="2013" name="BMC Genomics">
        <title>Unscrambling butterfly oogenesis.</title>
        <authorList>
            <person name="Carter J.M."/>
            <person name="Baker S.C."/>
            <person name="Pink R."/>
            <person name="Carter D.R."/>
            <person name="Collins A."/>
            <person name="Tomlin J."/>
            <person name="Gibbs M."/>
            <person name="Breuker C.J."/>
        </authorList>
    </citation>
    <scope>NUCLEOTIDE SEQUENCE</scope>
    <source>
        <tissue evidence="2">Ovary</tissue>
    </source>
</reference>
<dbReference type="GO" id="GO:0016301">
    <property type="term" value="F:kinase activity"/>
    <property type="evidence" value="ECO:0007669"/>
    <property type="project" value="UniProtKB-KW"/>
</dbReference>